<name>A0A820IBM1_9BILA</name>
<organism evidence="2 3">
    <name type="scientific">Adineta steineri</name>
    <dbReference type="NCBI Taxonomy" id="433720"/>
    <lineage>
        <taxon>Eukaryota</taxon>
        <taxon>Metazoa</taxon>
        <taxon>Spiralia</taxon>
        <taxon>Gnathifera</taxon>
        <taxon>Rotifera</taxon>
        <taxon>Eurotatoria</taxon>
        <taxon>Bdelloidea</taxon>
        <taxon>Adinetida</taxon>
        <taxon>Adinetidae</taxon>
        <taxon>Adineta</taxon>
    </lineage>
</organism>
<evidence type="ECO:0000313" key="2">
    <source>
        <dbReference type="EMBL" id="CAF4306401.1"/>
    </source>
</evidence>
<dbReference type="AlphaFoldDB" id="A0A820IBM1"/>
<accession>A0A820IBM1</accession>
<feature type="region of interest" description="Disordered" evidence="1">
    <location>
        <begin position="1"/>
        <end position="21"/>
    </location>
</feature>
<evidence type="ECO:0000256" key="1">
    <source>
        <dbReference type="SAM" id="MobiDB-lite"/>
    </source>
</evidence>
<gene>
    <name evidence="2" type="ORF">OKA104_LOCUS46480</name>
</gene>
<comment type="caution">
    <text evidence="2">The sequence shown here is derived from an EMBL/GenBank/DDBJ whole genome shotgun (WGS) entry which is preliminary data.</text>
</comment>
<proteinExistence type="predicted"/>
<dbReference type="EMBL" id="CAJOAY010016979">
    <property type="protein sequence ID" value="CAF4306401.1"/>
    <property type="molecule type" value="Genomic_DNA"/>
</dbReference>
<sequence length="67" mass="7145">VGPPSSANFADGGKNPSQEWETLPIPQVPIRLMNVWYGKVDGIMDLLPSKFGGCSVLEISTTLKGLS</sequence>
<protein>
    <submittedName>
        <fullName evidence="2">Uncharacterized protein</fullName>
    </submittedName>
</protein>
<feature type="non-terminal residue" evidence="2">
    <location>
        <position position="1"/>
    </location>
</feature>
<reference evidence="2" key="1">
    <citation type="submission" date="2021-02" db="EMBL/GenBank/DDBJ databases">
        <authorList>
            <person name="Nowell W R."/>
        </authorList>
    </citation>
    <scope>NUCLEOTIDE SEQUENCE</scope>
</reference>
<dbReference type="Proteomes" id="UP000663881">
    <property type="component" value="Unassembled WGS sequence"/>
</dbReference>
<evidence type="ECO:0000313" key="3">
    <source>
        <dbReference type="Proteomes" id="UP000663881"/>
    </source>
</evidence>